<organism evidence="2 3">
    <name type="scientific">Stichopus japonicus</name>
    <name type="common">Sea cucumber</name>
    <dbReference type="NCBI Taxonomy" id="307972"/>
    <lineage>
        <taxon>Eukaryota</taxon>
        <taxon>Metazoa</taxon>
        <taxon>Echinodermata</taxon>
        <taxon>Eleutherozoa</taxon>
        <taxon>Echinozoa</taxon>
        <taxon>Holothuroidea</taxon>
        <taxon>Aspidochirotacea</taxon>
        <taxon>Aspidochirotida</taxon>
        <taxon>Stichopodidae</taxon>
        <taxon>Apostichopus</taxon>
    </lineage>
</organism>
<evidence type="ECO:0000313" key="3">
    <source>
        <dbReference type="Proteomes" id="UP000230750"/>
    </source>
</evidence>
<evidence type="ECO:0000256" key="1">
    <source>
        <dbReference type="SAM" id="MobiDB-lite"/>
    </source>
</evidence>
<proteinExistence type="predicted"/>
<name>A0A2G8JHB5_STIJA</name>
<dbReference type="InterPro" id="IPR026784">
    <property type="entry name" value="Coact_PPARg"/>
</dbReference>
<dbReference type="AlphaFoldDB" id="A0A2G8JHB5"/>
<protein>
    <submittedName>
        <fullName evidence="2">Putative constitutive coactivator of PPAR-gamma-like protein 1-like</fullName>
    </submittedName>
</protein>
<dbReference type="OrthoDB" id="10061469at2759"/>
<reference evidence="2 3" key="1">
    <citation type="journal article" date="2017" name="PLoS Biol.">
        <title>The sea cucumber genome provides insights into morphological evolution and visceral regeneration.</title>
        <authorList>
            <person name="Zhang X."/>
            <person name="Sun L."/>
            <person name="Yuan J."/>
            <person name="Sun Y."/>
            <person name="Gao Y."/>
            <person name="Zhang L."/>
            <person name="Li S."/>
            <person name="Dai H."/>
            <person name="Hamel J.F."/>
            <person name="Liu C."/>
            <person name="Yu Y."/>
            <person name="Liu S."/>
            <person name="Lin W."/>
            <person name="Guo K."/>
            <person name="Jin S."/>
            <person name="Xu P."/>
            <person name="Storey K.B."/>
            <person name="Huan P."/>
            <person name="Zhang T."/>
            <person name="Zhou Y."/>
            <person name="Zhang J."/>
            <person name="Lin C."/>
            <person name="Li X."/>
            <person name="Xing L."/>
            <person name="Huo D."/>
            <person name="Sun M."/>
            <person name="Wang L."/>
            <person name="Mercier A."/>
            <person name="Li F."/>
            <person name="Yang H."/>
            <person name="Xiang J."/>
        </authorList>
    </citation>
    <scope>NUCLEOTIDE SEQUENCE [LARGE SCALE GENOMIC DNA]</scope>
    <source>
        <strain evidence="2">Shaxun</strain>
        <tissue evidence="2">Muscle</tissue>
    </source>
</reference>
<sequence length="548" mass="62225">MWIHCFQYKNEIVFSEAVLISPFQVVDEGEITSQQFHLEEFAKMLDLPLERFIVMGALLGNHILSDDDLSQFHWSLLHSDHPLSDMKERSPHGTLPPMDVIFKSLVNYVRAIPNIFDLDAIGNDVFKTSASRFENKVQRLKASVEYYYSCTKDAWTRQRGKGPRYNFHTNKKNTARGPRQPKQKQSNNGDQNVVGADGDRADDPLDKAMSGLSIDDKQNQSGDNEGLSNNQSEAASDSDQVTRQVIPPLMEQPTPPCLVVKAPPLPFVPREVIRTALHRHESALMMQYIYQILTQGEIKLNAGLVDEMSGEFPPSTFLFRPIRKKVYGILFSCQHLPPPKPRLVTKVIITKIVIKEWWLRQNGAPQKPDLVEAEPLEWVVPPIQRLWLGREPEDKTTRLRAFLSCLGSDSPSMLKPSYVPRHALVMCCILRYMYQLRPPVLFKHELEAFLAQSVSPILNDTRALHELQVASITTRGVQLAALFMRGVEMALLVNDATGSPIPWELCCPWLFFDGKLFQHKLQKALMGSRLRELCDNKVNYSAVAVVCI</sequence>
<feature type="compositionally biased region" description="Basic residues" evidence="1">
    <location>
        <begin position="169"/>
        <end position="182"/>
    </location>
</feature>
<dbReference type="PANTHER" id="PTHR15976:SF16">
    <property type="entry name" value="ASTEROID DOMAIN-CONTAINING PROTEIN"/>
    <property type="match status" value="1"/>
</dbReference>
<evidence type="ECO:0000313" key="2">
    <source>
        <dbReference type="EMBL" id="PIK35109.1"/>
    </source>
</evidence>
<comment type="caution">
    <text evidence="2">The sequence shown here is derived from an EMBL/GenBank/DDBJ whole genome shotgun (WGS) entry which is preliminary data.</text>
</comment>
<dbReference type="Proteomes" id="UP000230750">
    <property type="component" value="Unassembled WGS sequence"/>
</dbReference>
<gene>
    <name evidence="2" type="ORF">BSL78_28061</name>
</gene>
<accession>A0A2G8JHB5</accession>
<dbReference type="PANTHER" id="PTHR15976">
    <property type="entry name" value="CONSTITUTIVE COACTIVATOR OF PEROXISOME PROLIFERATOR-ACTIVATED RECEPTOR GAMMA"/>
    <property type="match status" value="1"/>
</dbReference>
<feature type="compositionally biased region" description="Basic and acidic residues" evidence="1">
    <location>
        <begin position="197"/>
        <end position="206"/>
    </location>
</feature>
<feature type="compositionally biased region" description="Polar residues" evidence="1">
    <location>
        <begin position="219"/>
        <end position="241"/>
    </location>
</feature>
<feature type="region of interest" description="Disordered" evidence="1">
    <location>
        <begin position="159"/>
        <end position="241"/>
    </location>
</feature>
<dbReference type="EMBL" id="MRZV01001984">
    <property type="protein sequence ID" value="PIK35109.1"/>
    <property type="molecule type" value="Genomic_DNA"/>
</dbReference>
<keyword evidence="3" id="KW-1185">Reference proteome</keyword>
<dbReference type="GO" id="GO:0005634">
    <property type="term" value="C:nucleus"/>
    <property type="evidence" value="ECO:0007669"/>
    <property type="project" value="TreeGrafter"/>
</dbReference>